<feature type="region of interest" description="Disordered" evidence="1">
    <location>
        <begin position="1"/>
        <end position="33"/>
    </location>
</feature>
<dbReference type="InterPro" id="IPR001370">
    <property type="entry name" value="BIR_rpt"/>
</dbReference>
<reference evidence="2 3" key="1">
    <citation type="submission" date="2024-11" db="EMBL/GenBank/DDBJ databases">
        <title>Chromosome-level genome assembly of the freshwater bivalve Anodonta woodiana.</title>
        <authorList>
            <person name="Chen X."/>
        </authorList>
    </citation>
    <scope>NUCLEOTIDE SEQUENCE [LARGE SCALE GENOMIC DNA]</scope>
    <source>
        <strain evidence="2">MN2024</strain>
        <tissue evidence="2">Gills</tissue>
    </source>
</reference>
<dbReference type="Gene3D" id="1.10.1170.10">
    <property type="entry name" value="Inhibitor Of Apoptosis Protein (2mihbC-IAP-1), Chain A"/>
    <property type="match status" value="1"/>
</dbReference>
<organism evidence="2 3">
    <name type="scientific">Sinanodonta woodiana</name>
    <name type="common">Chinese pond mussel</name>
    <name type="synonym">Anodonta woodiana</name>
    <dbReference type="NCBI Taxonomy" id="1069815"/>
    <lineage>
        <taxon>Eukaryota</taxon>
        <taxon>Metazoa</taxon>
        <taxon>Spiralia</taxon>
        <taxon>Lophotrochozoa</taxon>
        <taxon>Mollusca</taxon>
        <taxon>Bivalvia</taxon>
        <taxon>Autobranchia</taxon>
        <taxon>Heteroconchia</taxon>
        <taxon>Palaeoheterodonta</taxon>
        <taxon>Unionida</taxon>
        <taxon>Unionoidea</taxon>
        <taxon>Unionidae</taxon>
        <taxon>Unioninae</taxon>
        <taxon>Sinanodonta</taxon>
    </lineage>
</organism>
<dbReference type="EMBL" id="JBJQND010000003">
    <property type="protein sequence ID" value="KAL3883215.1"/>
    <property type="molecule type" value="Genomic_DNA"/>
</dbReference>
<dbReference type="PANTHER" id="PTHR10044">
    <property type="entry name" value="INHIBITOR OF APOPTOSIS"/>
    <property type="match status" value="1"/>
</dbReference>
<dbReference type="Pfam" id="PF00653">
    <property type="entry name" value="BIR"/>
    <property type="match status" value="1"/>
</dbReference>
<comment type="caution">
    <text evidence="2">The sequence shown here is derived from an EMBL/GenBank/DDBJ whole genome shotgun (WGS) entry which is preliminary data.</text>
</comment>
<evidence type="ECO:0000256" key="1">
    <source>
        <dbReference type="SAM" id="MobiDB-lite"/>
    </source>
</evidence>
<evidence type="ECO:0000313" key="2">
    <source>
        <dbReference type="EMBL" id="KAL3883215.1"/>
    </source>
</evidence>
<sequence length="254" mass="28318">MKVRAMSKMNDTRRNAERRLQGTGHLRSGSDNERLESFRGWTGQIDPTSLVNAGFSYTGKEDAVRCFSCNVVIQNWKKDMDPLVTHVARAPHCRHLLRLIPADLLAEMKDQIFDHQKMRVPCNGNIKWPCNQFTGERVEEQMCDSVHAQPNHPSAGRISHNPNHGEVHRNVGLPVDNASVMGELDAGMDIGNGDVDINDALNSVAAQSVLQTGYGTEDQVKTAIVDLRRNGKQMFNGRDILETILAAESHVRQN</sequence>
<evidence type="ECO:0000313" key="3">
    <source>
        <dbReference type="Proteomes" id="UP001634394"/>
    </source>
</evidence>
<accession>A0ABD3XBV3</accession>
<dbReference type="SMART" id="SM00238">
    <property type="entry name" value="BIR"/>
    <property type="match status" value="1"/>
</dbReference>
<dbReference type="SUPFAM" id="SSF57924">
    <property type="entry name" value="Inhibitor of apoptosis (IAP) repeat"/>
    <property type="match status" value="1"/>
</dbReference>
<dbReference type="CDD" id="cd00022">
    <property type="entry name" value="BIR"/>
    <property type="match status" value="1"/>
</dbReference>
<gene>
    <name evidence="2" type="ORF">ACJMK2_029505</name>
</gene>
<dbReference type="AlphaFoldDB" id="A0ABD3XBV3"/>
<proteinExistence type="predicted"/>
<feature type="compositionally biased region" description="Basic and acidic residues" evidence="1">
    <location>
        <begin position="10"/>
        <end position="20"/>
    </location>
</feature>
<keyword evidence="3" id="KW-1185">Reference proteome</keyword>
<dbReference type="Proteomes" id="UP001634394">
    <property type="component" value="Unassembled WGS sequence"/>
</dbReference>
<protein>
    <submittedName>
        <fullName evidence="2">Uncharacterized protein</fullName>
    </submittedName>
</protein>
<dbReference type="InterPro" id="IPR050784">
    <property type="entry name" value="IAP"/>
</dbReference>
<name>A0ABD3XBV3_SINWO</name>
<dbReference type="PROSITE" id="PS50143">
    <property type="entry name" value="BIR_REPEAT_2"/>
    <property type="match status" value="1"/>
</dbReference>